<reference evidence="1 2" key="1">
    <citation type="submission" date="2015-04" db="EMBL/GenBank/DDBJ databases">
        <authorList>
            <person name="Syromyatnikov M.Y."/>
            <person name="Popov V.N."/>
        </authorList>
    </citation>
    <scope>NUCLEOTIDE SEQUENCE [LARGE SCALE GENOMIC DNA]</scope>
</reference>
<dbReference type="Proteomes" id="UP000183832">
    <property type="component" value="Unassembled WGS sequence"/>
</dbReference>
<name>A0A1J1ISA4_9DIPT</name>
<evidence type="ECO:0000313" key="1">
    <source>
        <dbReference type="EMBL" id="CRL01409.1"/>
    </source>
</evidence>
<dbReference type="AlphaFoldDB" id="A0A1J1ISA4"/>
<organism evidence="1 2">
    <name type="scientific">Clunio marinus</name>
    <dbReference type="NCBI Taxonomy" id="568069"/>
    <lineage>
        <taxon>Eukaryota</taxon>
        <taxon>Metazoa</taxon>
        <taxon>Ecdysozoa</taxon>
        <taxon>Arthropoda</taxon>
        <taxon>Hexapoda</taxon>
        <taxon>Insecta</taxon>
        <taxon>Pterygota</taxon>
        <taxon>Neoptera</taxon>
        <taxon>Endopterygota</taxon>
        <taxon>Diptera</taxon>
        <taxon>Nematocera</taxon>
        <taxon>Chironomoidea</taxon>
        <taxon>Chironomidae</taxon>
        <taxon>Clunio</taxon>
    </lineage>
</organism>
<protein>
    <submittedName>
        <fullName evidence="1">CLUMA_CG014837, isoform A</fullName>
    </submittedName>
</protein>
<evidence type="ECO:0000313" key="2">
    <source>
        <dbReference type="Proteomes" id="UP000183832"/>
    </source>
</evidence>
<sequence>MSLKIARKDHIRPNFMFHAFHQMHKQIHEIRINANGNVRMLFTASSSSIGITIHLKMMTF</sequence>
<gene>
    <name evidence="1" type="ORF">CLUMA_CG014837</name>
</gene>
<keyword evidence="2" id="KW-1185">Reference proteome</keyword>
<dbReference type="EMBL" id="CVRI01000055">
    <property type="protein sequence ID" value="CRL01409.1"/>
    <property type="molecule type" value="Genomic_DNA"/>
</dbReference>
<accession>A0A1J1ISA4</accession>
<proteinExistence type="predicted"/>